<keyword evidence="3" id="KW-0575">Peroxidase</keyword>
<proteinExistence type="predicted"/>
<dbReference type="GO" id="GO:0004601">
    <property type="term" value="F:peroxidase activity"/>
    <property type="evidence" value="ECO:0007669"/>
    <property type="project" value="UniProtKB-KW"/>
</dbReference>
<keyword evidence="6" id="KW-1185">Reference proteome</keyword>
<dbReference type="Gene3D" id="1.10.640.10">
    <property type="entry name" value="Haem peroxidase domain superfamily, animal type"/>
    <property type="match status" value="2"/>
</dbReference>
<dbReference type="InterPro" id="IPR037120">
    <property type="entry name" value="Haem_peroxidase_sf_animal"/>
</dbReference>
<evidence type="ECO:0000256" key="2">
    <source>
        <dbReference type="ARBA" id="ARBA00022525"/>
    </source>
</evidence>
<keyword evidence="2" id="KW-0964">Secreted</keyword>
<keyword evidence="4" id="KW-0325">Glycoprotein</keyword>
<dbReference type="OrthoDB" id="823504at2759"/>
<dbReference type="InterPro" id="IPR010255">
    <property type="entry name" value="Haem_peroxidase_sf"/>
</dbReference>
<dbReference type="GO" id="GO:0006979">
    <property type="term" value="P:response to oxidative stress"/>
    <property type="evidence" value="ECO:0007669"/>
    <property type="project" value="InterPro"/>
</dbReference>
<dbReference type="GO" id="GO:0020037">
    <property type="term" value="F:heme binding"/>
    <property type="evidence" value="ECO:0007669"/>
    <property type="project" value="InterPro"/>
</dbReference>
<dbReference type="SUPFAM" id="SSF48113">
    <property type="entry name" value="Heme-dependent peroxidases"/>
    <property type="match status" value="2"/>
</dbReference>
<dbReference type="InterPro" id="IPR019791">
    <property type="entry name" value="Haem_peroxidase_animal"/>
</dbReference>
<dbReference type="PANTHER" id="PTHR11475">
    <property type="entry name" value="OXIDASE/PEROXIDASE"/>
    <property type="match status" value="1"/>
</dbReference>
<protein>
    <submittedName>
        <fullName evidence="5">Uncharacterized protein</fullName>
    </submittedName>
</protein>
<dbReference type="EMBL" id="UYRX01002163">
    <property type="protein sequence ID" value="VDM92846.1"/>
    <property type="molecule type" value="Genomic_DNA"/>
</dbReference>
<evidence type="ECO:0000256" key="1">
    <source>
        <dbReference type="ARBA" id="ARBA00004613"/>
    </source>
</evidence>
<keyword evidence="3" id="KW-0560">Oxidoreductase</keyword>
<dbReference type="PROSITE" id="PS50292">
    <property type="entry name" value="PEROXIDASE_3"/>
    <property type="match status" value="2"/>
</dbReference>
<evidence type="ECO:0000313" key="6">
    <source>
        <dbReference type="Proteomes" id="UP000277928"/>
    </source>
</evidence>
<dbReference type="Pfam" id="PF03098">
    <property type="entry name" value="An_peroxidase"/>
    <property type="match status" value="2"/>
</dbReference>
<organism evidence="5 6">
    <name type="scientific">Litomosoides sigmodontis</name>
    <name type="common">Filarial nematode worm</name>
    <dbReference type="NCBI Taxonomy" id="42156"/>
    <lineage>
        <taxon>Eukaryota</taxon>
        <taxon>Metazoa</taxon>
        <taxon>Ecdysozoa</taxon>
        <taxon>Nematoda</taxon>
        <taxon>Chromadorea</taxon>
        <taxon>Rhabditida</taxon>
        <taxon>Spirurina</taxon>
        <taxon>Spiruromorpha</taxon>
        <taxon>Filarioidea</taxon>
        <taxon>Onchocercidae</taxon>
        <taxon>Litomosoides</taxon>
    </lineage>
</organism>
<dbReference type="STRING" id="42156.A0A3P7K288"/>
<accession>A0A3P7K288</accession>
<reference evidence="5 6" key="1">
    <citation type="submission" date="2018-08" db="EMBL/GenBank/DDBJ databases">
        <authorList>
            <person name="Laetsch R D."/>
            <person name="Stevens L."/>
            <person name="Kumar S."/>
            <person name="Blaxter L. M."/>
        </authorList>
    </citation>
    <scope>NUCLEOTIDE SEQUENCE [LARGE SCALE GENOMIC DNA]</scope>
</reference>
<comment type="subcellular location">
    <subcellularLocation>
        <location evidence="1">Secreted</location>
    </subcellularLocation>
</comment>
<gene>
    <name evidence="5" type="ORF">NLS_LOCUS9949</name>
</gene>
<evidence type="ECO:0000256" key="4">
    <source>
        <dbReference type="ARBA" id="ARBA00023180"/>
    </source>
</evidence>
<evidence type="ECO:0000256" key="3">
    <source>
        <dbReference type="ARBA" id="ARBA00022559"/>
    </source>
</evidence>
<feature type="non-terminal residue" evidence="5">
    <location>
        <position position="367"/>
    </location>
</feature>
<evidence type="ECO:0000313" key="5">
    <source>
        <dbReference type="EMBL" id="VDM92846.1"/>
    </source>
</evidence>
<name>A0A3P7K288_LITSI</name>
<dbReference type="AlphaFoldDB" id="A0A3P7K288"/>
<dbReference type="PANTHER" id="PTHR11475:SF4">
    <property type="entry name" value="CHORION PEROXIDASE"/>
    <property type="match status" value="1"/>
</dbReference>
<dbReference type="Proteomes" id="UP000277928">
    <property type="component" value="Unassembled WGS sequence"/>
</dbReference>
<sequence>MGRDHGVPPYTVWREYCGGSKVQSFDDLIDELIGEGEVVDELAKIYKTVDDMDLFLIGLAEKSLHGALLGPTFSCIISLQFQKTKEGDRYWYENDLAQLAFTNDQLAEIRKTTMAKVLCGNVEYFDELQPRVFELANNYDNYPINCNETLRTDLDVKKWLDEFGNHNLRMPLTEATIANAFEIAMKKVRLRREREQRNIRKNQYLFKSGDPLLSYGKMMRAKDEAIAIARRSDIFLEVTKNLMAHIELESDKRLGKLSISEMQNLLQQIDISPLISKIDPFIGPHDELVEKCLPKKLPCDDSTPYRTASGIDMPRAKSLTGELLPSARVISNAIHFDLPISQRMYSHMIMQFGQILDHEVTHSPVER</sequence>